<proteinExistence type="inferred from homology"/>
<evidence type="ECO:0000313" key="7">
    <source>
        <dbReference type="Proteomes" id="UP001250214"/>
    </source>
</evidence>
<dbReference type="SUPFAM" id="SSF53850">
    <property type="entry name" value="Periplasmic binding protein-like II"/>
    <property type="match status" value="1"/>
</dbReference>
<dbReference type="EMBL" id="JAVLVT010000009">
    <property type="protein sequence ID" value="MDS1272001.1"/>
    <property type="molecule type" value="Genomic_DNA"/>
</dbReference>
<sequence>MLLLLTVACDDEVNGAVDQDPGTPGPEVLDDLDDPVQISFWHSMDGTAGNTLEELVREFNERNSGRVYVQESFQGSEDDTLANYRSALQQDATPEVVAINELGTRFMIDVAEAVPVQEFVDRDDYDLGALEGALVSYLTVEDELRAVPFAHSTPMLYLNVDALDEAGLDVRDAPGDLPAVAETAQELTRSSDGQVQQYGFGAALSGWYLEQFLARAERPFCTRNNGRSGRADAVFVDDPVVVEVVEWWSELSAEDTAPQLGRDLAESRSAFTTERVAMTLESSRQLSTLVDQSDFEVAGAPFPLPRASEASGTTVDGSALWISDQGHSPRERRAAWEFLRFLLEPETQEIWHAQTGYLAATPQAYDLPRARDRAEEFPQFTAAADQLAAAEDTDTATGCITGAMFETRAAMEDGWERAIAGEAEPAEAMADAGESAQEAVDEYNTLVEE</sequence>
<dbReference type="PANTHER" id="PTHR43649:SF31">
    <property type="entry name" value="SN-GLYCEROL-3-PHOSPHATE-BINDING PERIPLASMIC PROTEIN UGPB"/>
    <property type="match status" value="1"/>
</dbReference>
<evidence type="ECO:0000313" key="6">
    <source>
        <dbReference type="EMBL" id="MDS1272001.1"/>
    </source>
</evidence>
<dbReference type="Gene3D" id="3.40.190.10">
    <property type="entry name" value="Periplasmic binding protein-like II"/>
    <property type="match status" value="2"/>
</dbReference>
<feature type="region of interest" description="Disordered" evidence="5">
    <location>
        <begin position="426"/>
        <end position="449"/>
    </location>
</feature>
<name>A0ABU2H9P5_9ACTN</name>
<keyword evidence="4" id="KW-0732">Signal</keyword>
<dbReference type="InterPro" id="IPR050490">
    <property type="entry name" value="Bact_solute-bd_prot1"/>
</dbReference>
<reference evidence="7" key="1">
    <citation type="submission" date="2023-07" db="EMBL/GenBank/DDBJ databases">
        <title>Novel species in the genus Lipingzhangella isolated from Sambhar Salt Lake.</title>
        <authorList>
            <person name="Jiya N."/>
            <person name="Kajale S."/>
            <person name="Sharma A."/>
        </authorList>
    </citation>
    <scope>NUCLEOTIDE SEQUENCE [LARGE SCALE GENOMIC DNA]</scope>
    <source>
        <strain evidence="7">LS1_29</strain>
    </source>
</reference>
<dbReference type="Proteomes" id="UP001250214">
    <property type="component" value="Unassembled WGS sequence"/>
</dbReference>
<protein>
    <submittedName>
        <fullName evidence="6">Extracellular solute-binding protein</fullName>
    </submittedName>
</protein>
<dbReference type="Pfam" id="PF13416">
    <property type="entry name" value="SBP_bac_8"/>
    <property type="match status" value="1"/>
</dbReference>
<evidence type="ECO:0000256" key="4">
    <source>
        <dbReference type="ARBA" id="ARBA00022729"/>
    </source>
</evidence>
<evidence type="ECO:0000256" key="3">
    <source>
        <dbReference type="ARBA" id="ARBA00022448"/>
    </source>
</evidence>
<organism evidence="6 7">
    <name type="scientific">Lipingzhangella rawalii</name>
    <dbReference type="NCBI Taxonomy" id="2055835"/>
    <lineage>
        <taxon>Bacteria</taxon>
        <taxon>Bacillati</taxon>
        <taxon>Actinomycetota</taxon>
        <taxon>Actinomycetes</taxon>
        <taxon>Streptosporangiales</taxon>
        <taxon>Nocardiopsidaceae</taxon>
        <taxon>Lipingzhangella</taxon>
    </lineage>
</organism>
<keyword evidence="3" id="KW-0813">Transport</keyword>
<keyword evidence="7" id="KW-1185">Reference proteome</keyword>
<comment type="subcellular location">
    <subcellularLocation>
        <location evidence="1">Cell envelope</location>
    </subcellularLocation>
</comment>
<dbReference type="InterPro" id="IPR006059">
    <property type="entry name" value="SBP"/>
</dbReference>
<dbReference type="PANTHER" id="PTHR43649">
    <property type="entry name" value="ARABINOSE-BINDING PROTEIN-RELATED"/>
    <property type="match status" value="1"/>
</dbReference>
<evidence type="ECO:0000256" key="1">
    <source>
        <dbReference type="ARBA" id="ARBA00004196"/>
    </source>
</evidence>
<comment type="caution">
    <text evidence="6">The sequence shown here is derived from an EMBL/GenBank/DDBJ whole genome shotgun (WGS) entry which is preliminary data.</text>
</comment>
<accession>A0ABU2H9P5</accession>
<evidence type="ECO:0000256" key="2">
    <source>
        <dbReference type="ARBA" id="ARBA00008520"/>
    </source>
</evidence>
<comment type="similarity">
    <text evidence="2">Belongs to the bacterial solute-binding protein 1 family.</text>
</comment>
<evidence type="ECO:0000256" key="5">
    <source>
        <dbReference type="SAM" id="MobiDB-lite"/>
    </source>
</evidence>
<gene>
    <name evidence="6" type="ORF">RIF23_17060</name>
</gene>